<dbReference type="InterPro" id="IPR040442">
    <property type="entry name" value="Pyrv_kinase-like_dom_sf"/>
</dbReference>
<comment type="caution">
    <text evidence="8">The sequence shown here is derived from an EMBL/GenBank/DDBJ whole genome shotgun (WGS) entry which is preliminary data.</text>
</comment>
<dbReference type="PANTHER" id="PTHR32308:SF0">
    <property type="entry name" value="HPCH_HPAI ALDOLASE_CITRATE LYASE DOMAIN-CONTAINING PROTEIN"/>
    <property type="match status" value="1"/>
</dbReference>
<evidence type="ECO:0000313" key="8">
    <source>
        <dbReference type="EMBL" id="HHL41991.1"/>
    </source>
</evidence>
<dbReference type="GO" id="GO:0000287">
    <property type="term" value="F:magnesium ion binding"/>
    <property type="evidence" value="ECO:0007669"/>
    <property type="project" value="TreeGrafter"/>
</dbReference>
<sequence>MIHARSLLFVPGNRAERFEKAVASGADMVVIDLEDAVGPDDKDKARQDAIDWLRQSSYTHVGLRINGPDTDEYVRDLEALNGACPNMPFVMLPKPDSRADIEALDKALPGACGAIAPVMESGAAMLNAADMFAHPRLTLALFGGVDFSVDIGSTLEWEALLYARSHLAVCAAAHNVHVFDVPYLDVRDGEGCLAETRKVKALGIPARAAIHPAQIEPIHEVFTPTEAEIDQAKRVMSAYEAAQGGVALLDGKLIEAPIMKKAKRILALGL</sequence>
<dbReference type="AlphaFoldDB" id="A0A7C5LZK8"/>
<feature type="binding site" evidence="6">
    <location>
        <position position="120"/>
    </location>
    <ligand>
        <name>Mg(2+)</name>
        <dbReference type="ChEBI" id="CHEBI:18420"/>
    </ligand>
</feature>
<accession>A0A7C5LZK8</accession>
<dbReference type="GO" id="GO:0016829">
    <property type="term" value="F:lyase activity"/>
    <property type="evidence" value="ECO:0007669"/>
    <property type="project" value="UniProtKB-KW"/>
</dbReference>
<evidence type="ECO:0000256" key="1">
    <source>
        <dbReference type="ARBA" id="ARBA00001946"/>
    </source>
</evidence>
<organism evidence="8">
    <name type="scientific">Hellea balneolensis</name>
    <dbReference type="NCBI Taxonomy" id="287478"/>
    <lineage>
        <taxon>Bacteria</taxon>
        <taxon>Pseudomonadati</taxon>
        <taxon>Pseudomonadota</taxon>
        <taxon>Alphaproteobacteria</taxon>
        <taxon>Maricaulales</taxon>
        <taxon>Robiginitomaculaceae</taxon>
        <taxon>Hellea</taxon>
    </lineage>
</organism>
<evidence type="ECO:0000259" key="7">
    <source>
        <dbReference type="Pfam" id="PF03328"/>
    </source>
</evidence>
<evidence type="ECO:0000256" key="4">
    <source>
        <dbReference type="ARBA" id="ARBA00022842"/>
    </source>
</evidence>
<dbReference type="PIRSF" id="PIRSF015582">
    <property type="entry name" value="Cit_lyase_B"/>
    <property type="match status" value="1"/>
</dbReference>
<proteinExistence type="inferred from homology"/>
<dbReference type="InterPro" id="IPR005000">
    <property type="entry name" value="Aldolase/citrate-lyase_domain"/>
</dbReference>
<dbReference type="InterPro" id="IPR015813">
    <property type="entry name" value="Pyrv/PenolPyrv_kinase-like_dom"/>
</dbReference>
<evidence type="ECO:0000256" key="2">
    <source>
        <dbReference type="ARBA" id="ARBA00005568"/>
    </source>
</evidence>
<dbReference type="InterPro" id="IPR011206">
    <property type="entry name" value="Citrate_lyase_beta/mcl1/mcl2"/>
</dbReference>
<feature type="domain" description="HpcH/HpaI aldolase/citrate lyase" evidence="7">
    <location>
        <begin position="5"/>
        <end position="212"/>
    </location>
</feature>
<dbReference type="Gene3D" id="3.20.20.60">
    <property type="entry name" value="Phosphoenolpyruvate-binding domains"/>
    <property type="match status" value="1"/>
</dbReference>
<comment type="similarity">
    <text evidence="2">Belongs to the HpcH/HpaI aldolase family.</text>
</comment>
<reference evidence="8" key="1">
    <citation type="journal article" date="2020" name="mSystems">
        <title>Genome- and Community-Level Interaction Insights into Carbon Utilization and Element Cycling Functions of Hydrothermarchaeota in Hydrothermal Sediment.</title>
        <authorList>
            <person name="Zhou Z."/>
            <person name="Liu Y."/>
            <person name="Xu W."/>
            <person name="Pan J."/>
            <person name="Luo Z.H."/>
            <person name="Li M."/>
        </authorList>
    </citation>
    <scope>NUCLEOTIDE SEQUENCE [LARGE SCALE GENOMIC DNA]</scope>
    <source>
        <strain evidence="8">HyVt-485</strain>
    </source>
</reference>
<keyword evidence="4 6" id="KW-0460">Magnesium</keyword>
<dbReference type="GO" id="GO:0006107">
    <property type="term" value="P:oxaloacetate metabolic process"/>
    <property type="evidence" value="ECO:0007669"/>
    <property type="project" value="TreeGrafter"/>
</dbReference>
<dbReference type="SUPFAM" id="SSF51621">
    <property type="entry name" value="Phosphoenolpyruvate/pyruvate domain"/>
    <property type="match status" value="1"/>
</dbReference>
<keyword evidence="8" id="KW-0456">Lyase</keyword>
<gene>
    <name evidence="8" type="ORF">ENJ42_00085</name>
</gene>
<feature type="binding site" evidence="5">
    <location>
        <position position="120"/>
    </location>
    <ligand>
        <name>substrate</name>
    </ligand>
</feature>
<feature type="binding site" evidence="5">
    <location>
        <position position="64"/>
    </location>
    <ligand>
        <name>substrate</name>
    </ligand>
</feature>
<dbReference type="Pfam" id="PF03328">
    <property type="entry name" value="HpcH_HpaI"/>
    <property type="match status" value="1"/>
</dbReference>
<evidence type="ECO:0000256" key="3">
    <source>
        <dbReference type="ARBA" id="ARBA00022723"/>
    </source>
</evidence>
<protein>
    <submittedName>
        <fullName evidence="8">CoA ester lyase</fullName>
    </submittedName>
</protein>
<evidence type="ECO:0000256" key="5">
    <source>
        <dbReference type="PIRSR" id="PIRSR015582-1"/>
    </source>
</evidence>
<dbReference type="EMBL" id="DRMJ01000006">
    <property type="protein sequence ID" value="HHL41991.1"/>
    <property type="molecule type" value="Genomic_DNA"/>
</dbReference>
<evidence type="ECO:0000256" key="6">
    <source>
        <dbReference type="PIRSR" id="PIRSR015582-2"/>
    </source>
</evidence>
<feature type="binding site" evidence="6">
    <location>
        <position position="146"/>
    </location>
    <ligand>
        <name>Mg(2+)</name>
        <dbReference type="ChEBI" id="CHEBI:18420"/>
    </ligand>
</feature>
<dbReference type="Proteomes" id="UP000885830">
    <property type="component" value="Unassembled WGS sequence"/>
</dbReference>
<name>A0A7C5LZK8_9PROT</name>
<keyword evidence="3 6" id="KW-0479">Metal-binding</keyword>
<dbReference type="PANTHER" id="PTHR32308">
    <property type="entry name" value="LYASE BETA SUBUNIT, PUTATIVE (AFU_ORTHOLOGUE AFUA_4G13030)-RELATED"/>
    <property type="match status" value="1"/>
</dbReference>
<comment type="cofactor">
    <cofactor evidence="1">
        <name>Mg(2+)</name>
        <dbReference type="ChEBI" id="CHEBI:18420"/>
    </cofactor>
</comment>